<dbReference type="RefSeq" id="WP_164258522.1">
    <property type="nucleotide sequence ID" value="NZ_JAAGMK010000645.1"/>
</dbReference>
<comment type="caution">
    <text evidence="1">The sequence shown here is derived from an EMBL/GenBank/DDBJ whole genome shotgun (WGS) entry which is preliminary data.</text>
</comment>
<sequence>MAEPVSQEIELVLLLSLPDPRPDQAEVMLELLNTPLDWNQVLGMLTVHRVVGIAWHNILRYVIQHRQTLLSAYFLKSLKVTAAGQRLMAQEQMSRTAEMQRALADAGVRSAILKGGAVAAMAYPDLGMRMFHDNDVLVDPDRLQDAVAVLQDLGYVQGSWDYATASVRPAPRRQVLHMAMHSHQTYSYMKPTPEATVLECHRLDVHFSVDLMTGNRSDAAVSALLDDRIELRGLSSISPIDMLIFSCVHFAREAAHRNEVMALKDLVLYKLVDVVALLADRDLDGVPERAARLGFTREVYFALHHTDELFTGRVPAELLDRLRPNDLGYLDEVGEGEADVHRWRAPMKQRMFDIHRLRELDGDLSIPVLGG</sequence>
<dbReference type="EMBL" id="JAAGMK010000645">
    <property type="protein sequence ID" value="NEB86892.1"/>
    <property type="molecule type" value="Genomic_DNA"/>
</dbReference>
<dbReference type="AlphaFoldDB" id="A0A6G3SVX8"/>
<reference evidence="1" key="1">
    <citation type="submission" date="2020-01" db="EMBL/GenBank/DDBJ databases">
        <title>Insect and environment-associated Actinomycetes.</title>
        <authorList>
            <person name="Currrie C."/>
            <person name="Chevrette M."/>
            <person name="Carlson C."/>
            <person name="Stubbendieck R."/>
            <person name="Wendt-Pienkowski E."/>
        </authorList>
    </citation>
    <scope>NUCLEOTIDE SEQUENCE</scope>
    <source>
        <strain evidence="1">SID505</strain>
    </source>
</reference>
<evidence type="ECO:0000313" key="1">
    <source>
        <dbReference type="EMBL" id="NEB86892.1"/>
    </source>
</evidence>
<accession>A0A6G3SVX8</accession>
<organism evidence="1">
    <name type="scientific">Streptomyces anulatus</name>
    <name type="common">Streptomyces chrysomallus</name>
    <dbReference type="NCBI Taxonomy" id="1892"/>
    <lineage>
        <taxon>Bacteria</taxon>
        <taxon>Bacillati</taxon>
        <taxon>Actinomycetota</taxon>
        <taxon>Actinomycetes</taxon>
        <taxon>Kitasatosporales</taxon>
        <taxon>Streptomycetaceae</taxon>
        <taxon>Streptomyces</taxon>
    </lineage>
</organism>
<proteinExistence type="predicted"/>
<dbReference type="GO" id="GO:0016740">
    <property type="term" value="F:transferase activity"/>
    <property type="evidence" value="ECO:0007669"/>
    <property type="project" value="UniProtKB-KW"/>
</dbReference>
<gene>
    <name evidence="1" type="ORF">G3I43_22335</name>
</gene>
<keyword evidence="1" id="KW-0808">Transferase</keyword>
<dbReference type="InterPro" id="IPR039498">
    <property type="entry name" value="NTP_transf_5"/>
</dbReference>
<protein>
    <submittedName>
        <fullName evidence="1">Nucleotidyltransferase family protein</fullName>
    </submittedName>
</protein>
<name>A0A6G3SVX8_STRAQ</name>
<dbReference type="Pfam" id="PF14907">
    <property type="entry name" value="NTP_transf_5"/>
    <property type="match status" value="1"/>
</dbReference>